<gene>
    <name evidence="7 9" type="ORF">BDZ99DRAFT_93359</name>
</gene>
<dbReference type="Gene3D" id="2.40.50.100">
    <property type="match status" value="1"/>
</dbReference>
<dbReference type="Proteomes" id="UP000504636">
    <property type="component" value="Unplaced"/>
</dbReference>
<dbReference type="Pfam" id="PF10447">
    <property type="entry name" value="EXOSC1"/>
    <property type="match status" value="1"/>
</dbReference>
<dbReference type="InterPro" id="IPR019495">
    <property type="entry name" value="EXOSC1_C"/>
</dbReference>
<accession>A0A6A6YCQ1</accession>
<dbReference type="GO" id="GO:0000176">
    <property type="term" value="C:nuclear exosome (RNase complex)"/>
    <property type="evidence" value="ECO:0007669"/>
    <property type="project" value="TreeGrafter"/>
</dbReference>
<dbReference type="GO" id="GO:0005730">
    <property type="term" value="C:nucleolus"/>
    <property type="evidence" value="ECO:0007669"/>
    <property type="project" value="UniProtKB-SubCell"/>
</dbReference>
<reference evidence="9" key="3">
    <citation type="submission" date="2025-04" db="UniProtKB">
        <authorList>
            <consortium name="RefSeq"/>
        </authorList>
    </citation>
    <scope>IDENTIFICATION</scope>
    <source>
        <strain evidence="9">CBS 304.34</strain>
    </source>
</reference>
<dbReference type="GO" id="GO:0006396">
    <property type="term" value="P:RNA processing"/>
    <property type="evidence" value="ECO:0007669"/>
    <property type="project" value="InterPro"/>
</dbReference>
<dbReference type="GeneID" id="54469935"/>
<dbReference type="InterPro" id="IPR025721">
    <property type="entry name" value="Exosome_cplx_N_dom"/>
</dbReference>
<evidence type="ECO:0000256" key="2">
    <source>
        <dbReference type="ARBA" id="ARBA00022490"/>
    </source>
</evidence>
<name>A0A6A6YCQ1_9PEZI</name>
<evidence type="ECO:0000256" key="3">
    <source>
        <dbReference type="ARBA" id="ARBA00022835"/>
    </source>
</evidence>
<dbReference type="GO" id="GO:0003723">
    <property type="term" value="F:RNA binding"/>
    <property type="evidence" value="ECO:0007669"/>
    <property type="project" value="InterPro"/>
</dbReference>
<protein>
    <recommendedName>
        <fullName evidence="10">S1 motif domain-containing protein</fullName>
    </recommendedName>
</protein>
<reference evidence="7 9" key="1">
    <citation type="journal article" date="2020" name="Stud. Mycol.">
        <title>101 Dothideomycetes genomes: a test case for predicting lifestyles and emergence of pathogens.</title>
        <authorList>
            <person name="Haridas S."/>
            <person name="Albert R."/>
            <person name="Binder M."/>
            <person name="Bloem J."/>
            <person name="Labutti K."/>
            <person name="Salamov A."/>
            <person name="Andreopoulos B."/>
            <person name="Baker S."/>
            <person name="Barry K."/>
            <person name="Bills G."/>
            <person name="Bluhm B."/>
            <person name="Cannon C."/>
            <person name="Castanera R."/>
            <person name="Culley D."/>
            <person name="Daum C."/>
            <person name="Ezra D."/>
            <person name="Gonzalez J."/>
            <person name="Henrissat B."/>
            <person name="Kuo A."/>
            <person name="Liang C."/>
            <person name="Lipzen A."/>
            <person name="Lutzoni F."/>
            <person name="Magnuson J."/>
            <person name="Mondo S."/>
            <person name="Nolan M."/>
            <person name="Ohm R."/>
            <person name="Pangilinan J."/>
            <person name="Park H.-J."/>
            <person name="Ramirez L."/>
            <person name="Alfaro M."/>
            <person name="Sun H."/>
            <person name="Tritt A."/>
            <person name="Yoshinaga Y."/>
            <person name="Zwiers L.-H."/>
            <person name="Turgeon B."/>
            <person name="Goodwin S."/>
            <person name="Spatafora J."/>
            <person name="Crous P."/>
            <person name="Grigoriev I."/>
        </authorList>
    </citation>
    <scope>NUCLEOTIDE SEQUENCE</scope>
    <source>
        <strain evidence="7 9">CBS 304.34</strain>
    </source>
</reference>
<dbReference type="PANTHER" id="PTHR12686:SF8">
    <property type="entry name" value="EXOSOME COMPLEX COMPONENT CSL4"/>
    <property type="match status" value="1"/>
</dbReference>
<evidence type="ECO:0000256" key="1">
    <source>
        <dbReference type="ARBA" id="ARBA00004604"/>
    </source>
</evidence>
<evidence type="ECO:0000256" key="4">
    <source>
        <dbReference type="SAM" id="MobiDB-lite"/>
    </source>
</evidence>
<dbReference type="SUPFAM" id="SSF50249">
    <property type="entry name" value="Nucleic acid-binding proteins"/>
    <property type="match status" value="1"/>
</dbReference>
<keyword evidence="2" id="KW-0963">Cytoplasm</keyword>
<comment type="subcellular location">
    <subcellularLocation>
        <location evidence="1">Nucleus</location>
        <location evidence="1">Nucleolus</location>
    </subcellularLocation>
</comment>
<dbReference type="Pfam" id="PF14382">
    <property type="entry name" value="ECR1_N"/>
    <property type="match status" value="1"/>
</dbReference>
<dbReference type="OrthoDB" id="440760at2759"/>
<evidence type="ECO:0000259" key="6">
    <source>
        <dbReference type="Pfam" id="PF14382"/>
    </source>
</evidence>
<evidence type="ECO:0008006" key="10">
    <source>
        <dbReference type="Google" id="ProtNLM"/>
    </source>
</evidence>
<evidence type="ECO:0000259" key="5">
    <source>
        <dbReference type="Pfam" id="PF10447"/>
    </source>
</evidence>
<sequence length="220" mass="23440">MSAPPLLDFALPGQPLGPTSKYTPGPGTHIYESVIHASISGPVVSTHAAPTSTTSAKSSKPLPTLSITRNPPPNPSSFLRGGASVLPEVDSVVLCRITRLGARFASAEILVVGELVCREPFSGMIRREDVRATEKDRVVIREMFRVGDVVRGVVLSLGDQSNYYISTAKNEYGVVMAWAHVEAGEGAGGAAKRAMYPVSWKEVRDPVTGVVEGRKVAKPF</sequence>
<dbReference type="GO" id="GO:0005737">
    <property type="term" value="C:cytoplasm"/>
    <property type="evidence" value="ECO:0007669"/>
    <property type="project" value="TreeGrafter"/>
</dbReference>
<evidence type="ECO:0000313" key="7">
    <source>
        <dbReference type="EMBL" id="KAF2806293.1"/>
    </source>
</evidence>
<evidence type="ECO:0000313" key="9">
    <source>
        <dbReference type="RefSeq" id="XP_033573257.1"/>
    </source>
</evidence>
<dbReference type="Gene3D" id="2.40.50.140">
    <property type="entry name" value="Nucleic acid-binding proteins"/>
    <property type="match status" value="1"/>
</dbReference>
<organism evidence="7">
    <name type="scientific">Mytilinidion resinicola</name>
    <dbReference type="NCBI Taxonomy" id="574789"/>
    <lineage>
        <taxon>Eukaryota</taxon>
        <taxon>Fungi</taxon>
        <taxon>Dikarya</taxon>
        <taxon>Ascomycota</taxon>
        <taxon>Pezizomycotina</taxon>
        <taxon>Dothideomycetes</taxon>
        <taxon>Pleosporomycetidae</taxon>
        <taxon>Mytilinidiales</taxon>
        <taxon>Mytilinidiaceae</taxon>
        <taxon>Mytilinidion</taxon>
    </lineage>
</organism>
<evidence type="ECO:0000313" key="8">
    <source>
        <dbReference type="Proteomes" id="UP000504636"/>
    </source>
</evidence>
<dbReference type="PANTHER" id="PTHR12686">
    <property type="entry name" value="3'-5' EXORIBONUCLEASE CSL4-RELATED"/>
    <property type="match status" value="1"/>
</dbReference>
<dbReference type="AlphaFoldDB" id="A0A6A6YCQ1"/>
<dbReference type="RefSeq" id="XP_033573257.1">
    <property type="nucleotide sequence ID" value="XM_033729042.1"/>
</dbReference>
<feature type="domain" description="Exosome complex component CSL4 C-terminal" evidence="5">
    <location>
        <begin position="119"/>
        <end position="157"/>
    </location>
</feature>
<keyword evidence="3" id="KW-0271">Exosome</keyword>
<proteinExistence type="predicted"/>
<feature type="compositionally biased region" description="Low complexity" evidence="4">
    <location>
        <begin position="45"/>
        <end position="64"/>
    </location>
</feature>
<dbReference type="EMBL" id="MU003707">
    <property type="protein sequence ID" value="KAF2806293.1"/>
    <property type="molecule type" value="Genomic_DNA"/>
</dbReference>
<dbReference type="InterPro" id="IPR012340">
    <property type="entry name" value="NA-bd_OB-fold"/>
</dbReference>
<dbReference type="InterPro" id="IPR039771">
    <property type="entry name" value="Csl4"/>
</dbReference>
<keyword evidence="8" id="KW-1185">Reference proteome</keyword>
<dbReference type="SUPFAM" id="SSF110324">
    <property type="entry name" value="Ribosomal L27 protein-like"/>
    <property type="match status" value="1"/>
</dbReference>
<feature type="domain" description="Exosome complex component N-terminal" evidence="6">
    <location>
        <begin position="9"/>
        <end position="44"/>
    </location>
</feature>
<feature type="region of interest" description="Disordered" evidence="4">
    <location>
        <begin position="45"/>
        <end position="76"/>
    </location>
</feature>
<reference evidence="9" key="2">
    <citation type="submission" date="2020-04" db="EMBL/GenBank/DDBJ databases">
        <authorList>
            <consortium name="NCBI Genome Project"/>
        </authorList>
    </citation>
    <scope>NUCLEOTIDE SEQUENCE</scope>
    <source>
        <strain evidence="9">CBS 304.34</strain>
    </source>
</reference>